<dbReference type="InterPro" id="IPR001790">
    <property type="entry name" value="Ribosomal_uL10"/>
</dbReference>
<keyword evidence="2" id="KW-0689">Ribosomal protein</keyword>
<comment type="similarity">
    <text evidence="1">Belongs to the universal ribosomal protein uL10 family.</text>
</comment>
<gene>
    <name evidence="4" type="ORF">RJT34_16507</name>
</gene>
<dbReference type="Pfam" id="PF00466">
    <property type="entry name" value="Ribosomal_L10"/>
    <property type="match status" value="1"/>
</dbReference>
<dbReference type="EMBL" id="JAYKXN010000004">
    <property type="protein sequence ID" value="KAK7293635.1"/>
    <property type="molecule type" value="Genomic_DNA"/>
</dbReference>
<organism evidence="4 5">
    <name type="scientific">Clitoria ternatea</name>
    <name type="common">Butterfly pea</name>
    <dbReference type="NCBI Taxonomy" id="43366"/>
    <lineage>
        <taxon>Eukaryota</taxon>
        <taxon>Viridiplantae</taxon>
        <taxon>Streptophyta</taxon>
        <taxon>Embryophyta</taxon>
        <taxon>Tracheophyta</taxon>
        <taxon>Spermatophyta</taxon>
        <taxon>Magnoliopsida</taxon>
        <taxon>eudicotyledons</taxon>
        <taxon>Gunneridae</taxon>
        <taxon>Pentapetalae</taxon>
        <taxon>rosids</taxon>
        <taxon>fabids</taxon>
        <taxon>Fabales</taxon>
        <taxon>Fabaceae</taxon>
        <taxon>Papilionoideae</taxon>
        <taxon>50 kb inversion clade</taxon>
        <taxon>NPAAA clade</taxon>
        <taxon>indigoferoid/millettioid clade</taxon>
        <taxon>Phaseoleae</taxon>
        <taxon>Clitoria</taxon>
    </lineage>
</organism>
<dbReference type="GO" id="GO:0002181">
    <property type="term" value="P:cytoplasmic translation"/>
    <property type="evidence" value="ECO:0007669"/>
    <property type="project" value="TreeGrafter"/>
</dbReference>
<keyword evidence="3" id="KW-0687">Ribonucleoprotein</keyword>
<evidence type="ECO:0000313" key="4">
    <source>
        <dbReference type="EMBL" id="KAK7293635.1"/>
    </source>
</evidence>
<dbReference type="PANTHER" id="PTHR45699:SF24">
    <property type="entry name" value="RIBOSOMAL PROTEIN L10P-RELATED"/>
    <property type="match status" value="1"/>
</dbReference>
<keyword evidence="5" id="KW-1185">Reference proteome</keyword>
<dbReference type="InterPro" id="IPR050323">
    <property type="entry name" value="Ribosomal_protein_uL10"/>
</dbReference>
<accession>A0AAN9J7B2</accession>
<dbReference type="Gene3D" id="3.30.70.1730">
    <property type="match status" value="1"/>
</dbReference>
<dbReference type="Proteomes" id="UP001359559">
    <property type="component" value="Unassembled WGS sequence"/>
</dbReference>
<sequence length="211" mass="23732">MAGKVSKAAYDAKMLKLLREYSRVLVVSSDNVGCNQLQSIRRELNSDSVVVMGKNSMMKRSIILDAERTGNKAFLNLVPLLVGNVALIFTKGDLREVSEQVAKYKVVQPILMCPKYMSYDSYHGCSYMQSGQLPLGLTCCNQQSSQESEPFLVCSKFLPHQHCFMMRSRQFLMTSIWAPLLLLADVFKNFGYGFSFGTSPQFQAWNLPSLP</sequence>
<evidence type="ECO:0000313" key="5">
    <source>
        <dbReference type="Proteomes" id="UP001359559"/>
    </source>
</evidence>
<protein>
    <recommendedName>
        <fullName evidence="6">60S acidic ribosomal protein P0</fullName>
    </recommendedName>
</protein>
<proteinExistence type="inferred from homology"/>
<reference evidence="4 5" key="1">
    <citation type="submission" date="2024-01" db="EMBL/GenBank/DDBJ databases">
        <title>The genomes of 5 underutilized Papilionoideae crops provide insights into root nodulation and disease resistance.</title>
        <authorList>
            <person name="Yuan L."/>
        </authorList>
    </citation>
    <scope>NUCLEOTIDE SEQUENCE [LARGE SCALE GENOMIC DNA]</scope>
    <source>
        <strain evidence="4">LY-2023</strain>
        <tissue evidence="4">Leaf</tissue>
    </source>
</reference>
<dbReference type="GO" id="GO:0000027">
    <property type="term" value="P:ribosomal large subunit assembly"/>
    <property type="evidence" value="ECO:0007669"/>
    <property type="project" value="TreeGrafter"/>
</dbReference>
<dbReference type="AlphaFoldDB" id="A0AAN9J7B2"/>
<evidence type="ECO:0000256" key="1">
    <source>
        <dbReference type="ARBA" id="ARBA00008889"/>
    </source>
</evidence>
<dbReference type="GO" id="GO:0022625">
    <property type="term" value="C:cytosolic large ribosomal subunit"/>
    <property type="evidence" value="ECO:0007669"/>
    <property type="project" value="TreeGrafter"/>
</dbReference>
<comment type="caution">
    <text evidence="4">The sequence shown here is derived from an EMBL/GenBank/DDBJ whole genome shotgun (WGS) entry which is preliminary data.</text>
</comment>
<dbReference type="GO" id="GO:0070180">
    <property type="term" value="F:large ribosomal subunit rRNA binding"/>
    <property type="evidence" value="ECO:0007669"/>
    <property type="project" value="TreeGrafter"/>
</dbReference>
<dbReference type="SUPFAM" id="SSF160369">
    <property type="entry name" value="Ribosomal protein L10-like"/>
    <property type="match status" value="1"/>
</dbReference>
<dbReference type="PANTHER" id="PTHR45699">
    <property type="entry name" value="60S ACIDIC RIBOSOMAL PROTEIN P0"/>
    <property type="match status" value="1"/>
</dbReference>
<evidence type="ECO:0008006" key="6">
    <source>
        <dbReference type="Google" id="ProtNLM"/>
    </source>
</evidence>
<dbReference type="GO" id="GO:0003735">
    <property type="term" value="F:structural constituent of ribosome"/>
    <property type="evidence" value="ECO:0007669"/>
    <property type="project" value="TreeGrafter"/>
</dbReference>
<dbReference type="InterPro" id="IPR043141">
    <property type="entry name" value="Ribosomal_uL10-like_sf"/>
</dbReference>
<evidence type="ECO:0000256" key="3">
    <source>
        <dbReference type="ARBA" id="ARBA00023274"/>
    </source>
</evidence>
<evidence type="ECO:0000256" key="2">
    <source>
        <dbReference type="ARBA" id="ARBA00022980"/>
    </source>
</evidence>
<name>A0AAN9J7B2_CLITE</name>